<organism evidence="1 2">
    <name type="scientific">Caldibacillus debilis</name>
    <dbReference type="NCBI Taxonomy" id="301148"/>
    <lineage>
        <taxon>Bacteria</taxon>
        <taxon>Bacillati</taxon>
        <taxon>Bacillota</taxon>
        <taxon>Bacilli</taxon>
        <taxon>Bacillales</taxon>
        <taxon>Bacillaceae</taxon>
        <taxon>Caldibacillus</taxon>
    </lineage>
</organism>
<comment type="caution">
    <text evidence="1">The sequence shown here is derived from an EMBL/GenBank/DDBJ whole genome shotgun (WGS) entry which is preliminary data.</text>
</comment>
<protein>
    <submittedName>
        <fullName evidence="1">Uncharacterized protein</fullName>
    </submittedName>
</protein>
<reference evidence="1 2" key="1">
    <citation type="submission" date="2016-01" db="EMBL/GenBank/DDBJ databases">
        <title>Draft Genome Sequences of Seven Thermophilic Sporeformers Isolated from Foods.</title>
        <authorList>
            <person name="Berendsen E.M."/>
            <person name="Wells-Bennik M.H."/>
            <person name="Krawcyk A.O."/>
            <person name="De Jong A."/>
            <person name="Holsappel S."/>
            <person name="Eijlander R.T."/>
            <person name="Kuipers O.P."/>
        </authorList>
    </citation>
    <scope>NUCLEOTIDE SEQUENCE [LARGE SCALE GENOMIC DNA]</scope>
    <source>
        <strain evidence="1 2">B4135</strain>
    </source>
</reference>
<proteinExistence type="predicted"/>
<evidence type="ECO:0000313" key="2">
    <source>
        <dbReference type="Proteomes" id="UP000075683"/>
    </source>
</evidence>
<evidence type="ECO:0000313" key="1">
    <source>
        <dbReference type="EMBL" id="KYD17757.1"/>
    </source>
</evidence>
<name>A0A150LZP1_9BACI</name>
<dbReference type="EMBL" id="LQYT01000053">
    <property type="protein sequence ID" value="KYD17757.1"/>
    <property type="molecule type" value="Genomic_DNA"/>
</dbReference>
<sequence length="41" mass="4694">MFSRINKERMNKMTNKKPIAAKVAKFLTTLQHSIMDLGDGK</sequence>
<accession>A0A150LZP1</accession>
<dbReference type="AlphaFoldDB" id="A0A150LZP1"/>
<dbReference type="Proteomes" id="UP000075683">
    <property type="component" value="Unassembled WGS sequence"/>
</dbReference>
<gene>
    <name evidence="1" type="ORF">B4135_2428</name>
</gene>